<comment type="caution">
    <text evidence="1">The sequence shown here is derived from an EMBL/GenBank/DDBJ whole genome shotgun (WGS) entry which is preliminary data.</text>
</comment>
<organism evidence="1 2">
    <name type="scientific">Maribacter aurantiacus</name>
    <dbReference type="NCBI Taxonomy" id="1882343"/>
    <lineage>
        <taxon>Bacteria</taxon>
        <taxon>Pseudomonadati</taxon>
        <taxon>Bacteroidota</taxon>
        <taxon>Flavobacteriia</taxon>
        <taxon>Flavobacteriales</taxon>
        <taxon>Flavobacteriaceae</taxon>
        <taxon>Maribacter</taxon>
    </lineage>
</organism>
<dbReference type="EMBL" id="VBUK01000005">
    <property type="protein sequence ID" value="TLF44663.1"/>
    <property type="molecule type" value="Genomic_DNA"/>
</dbReference>
<dbReference type="RefSeq" id="WP_138258391.1">
    <property type="nucleotide sequence ID" value="NZ_VBUK01000005.1"/>
</dbReference>
<accession>A0A5R8M538</accession>
<sequence length="235" mass="26513">MKSRYHIIWLFTLGLLISCSKSNERPPEEEEQIFPPEAVNLVFPENNSECQEGTVINESQSSLTFSWNASEHTDSYEIHIRNLDNGSLEVYESVNTEMVITLDRGVPYNWYVVSKSESTLEIAESEHWKFYNAGPGVEAYAPFPADLLSPVNNETVASGTTNILLQWEGADVDNDIAYFEVFFGTENPPTSSIGTTANKELNVDISSDLIYYWFVKTTDASTNTSISDIFKFRTE</sequence>
<dbReference type="AlphaFoldDB" id="A0A5R8M538"/>
<keyword evidence="2" id="KW-1185">Reference proteome</keyword>
<gene>
    <name evidence="1" type="ORF">FEK29_10505</name>
</gene>
<dbReference type="PROSITE" id="PS51257">
    <property type="entry name" value="PROKAR_LIPOPROTEIN"/>
    <property type="match status" value="1"/>
</dbReference>
<dbReference type="Proteomes" id="UP000308382">
    <property type="component" value="Unassembled WGS sequence"/>
</dbReference>
<dbReference type="InterPro" id="IPR036116">
    <property type="entry name" value="FN3_sf"/>
</dbReference>
<reference evidence="1 2" key="1">
    <citation type="journal article" date="2017" name="Int. J. Syst. Evol. Microbiol.">
        <title>Maripseudobacter aurantiacus gen. nov., sp. nov., a novel member of the family Flavobacteriaceae isolated from a sedimentation basin.</title>
        <authorList>
            <person name="Chen C."/>
            <person name="Su Y."/>
            <person name="Tao T."/>
            <person name="Fu G."/>
            <person name="Zhang C."/>
            <person name="Sun C."/>
            <person name="Zhang X."/>
            <person name="Wu M."/>
        </authorList>
    </citation>
    <scope>NUCLEOTIDE SEQUENCE [LARGE SCALE GENOMIC DNA]</scope>
    <source>
        <strain evidence="2">CDA4</strain>
    </source>
</reference>
<proteinExistence type="predicted"/>
<protein>
    <submittedName>
        <fullName evidence="1">Fibronectin type III domain-containing protein</fullName>
    </submittedName>
</protein>
<name>A0A5R8M538_9FLAO</name>
<dbReference type="SUPFAM" id="SSF49265">
    <property type="entry name" value="Fibronectin type III"/>
    <property type="match status" value="1"/>
</dbReference>
<evidence type="ECO:0000313" key="2">
    <source>
        <dbReference type="Proteomes" id="UP000308382"/>
    </source>
</evidence>
<dbReference type="OrthoDB" id="789771at2"/>
<evidence type="ECO:0000313" key="1">
    <source>
        <dbReference type="EMBL" id="TLF44663.1"/>
    </source>
</evidence>